<feature type="chain" id="PRO_5017539907" evidence="3">
    <location>
        <begin position="35"/>
        <end position="138"/>
    </location>
</feature>
<reference evidence="5 6" key="1">
    <citation type="submission" date="2018-07" db="EMBL/GenBank/DDBJ databases">
        <title>Genomic Encyclopedia of Type Strains, Phase III (KMG-III): the genomes of soil and plant-associated and newly described type strains.</title>
        <authorList>
            <person name="Whitman W."/>
        </authorList>
    </citation>
    <scope>NUCLEOTIDE SEQUENCE [LARGE SCALE GENOMIC DNA]</scope>
    <source>
        <strain evidence="5 6">CECT 8236</strain>
    </source>
</reference>
<accession>A0A3D9IPT0</accession>
<keyword evidence="6" id="KW-1185">Reference proteome</keyword>
<comment type="caution">
    <text evidence="5">The sequence shown here is derived from an EMBL/GenBank/DDBJ whole genome shotgun (WGS) entry which is preliminary data.</text>
</comment>
<dbReference type="InterPro" id="IPR008972">
    <property type="entry name" value="Cupredoxin"/>
</dbReference>
<keyword evidence="2" id="KW-0186">Copper</keyword>
<dbReference type="AlphaFoldDB" id="A0A3D9IPT0"/>
<evidence type="ECO:0000313" key="5">
    <source>
        <dbReference type="EMBL" id="RED63793.1"/>
    </source>
</evidence>
<dbReference type="OrthoDB" id="279535at2"/>
<dbReference type="Pfam" id="PF13473">
    <property type="entry name" value="Cupredoxin_1"/>
    <property type="match status" value="1"/>
</dbReference>
<name>A0A3D9IPT0_9BACL</name>
<feature type="domain" description="EfeO-type cupredoxin-like" evidence="4">
    <location>
        <begin position="44"/>
        <end position="137"/>
    </location>
</feature>
<dbReference type="Gene3D" id="2.60.40.420">
    <property type="entry name" value="Cupredoxins - blue copper proteins"/>
    <property type="match status" value="1"/>
</dbReference>
<dbReference type="PANTHER" id="PTHR38439:SF3">
    <property type="entry name" value="COPPER-RESISTANT CUPROPROTEIN COPI"/>
    <property type="match status" value="1"/>
</dbReference>
<dbReference type="EMBL" id="QRDY01000003">
    <property type="protein sequence ID" value="RED63793.1"/>
    <property type="molecule type" value="Genomic_DNA"/>
</dbReference>
<evidence type="ECO:0000259" key="4">
    <source>
        <dbReference type="Pfam" id="PF13473"/>
    </source>
</evidence>
<dbReference type="RefSeq" id="WP_115991911.1">
    <property type="nucleotide sequence ID" value="NZ_QRDY01000003.1"/>
</dbReference>
<dbReference type="GO" id="GO:0046872">
    <property type="term" value="F:metal ion binding"/>
    <property type="evidence" value="ECO:0007669"/>
    <property type="project" value="UniProtKB-KW"/>
</dbReference>
<dbReference type="Proteomes" id="UP000256869">
    <property type="component" value="Unassembled WGS sequence"/>
</dbReference>
<keyword evidence="1" id="KW-0479">Metal-binding</keyword>
<proteinExistence type="predicted"/>
<dbReference type="InterPro" id="IPR050845">
    <property type="entry name" value="Cu-binding_ET"/>
</dbReference>
<dbReference type="SUPFAM" id="SSF49503">
    <property type="entry name" value="Cupredoxins"/>
    <property type="match status" value="1"/>
</dbReference>
<gene>
    <name evidence="5" type="ORF">DFP95_10332</name>
</gene>
<sequence>MNKFAFRTTLYFALVTIAAVIALSGCGGNGNNNASESPSTPSTSSAPAAGGATKEITVTATNFQFDQTELKVNKGDTVKLTLKNDNGNHGFKIPDYDVNLKNGESATFVADKAGTFDFACSIQCGTGHNEMTGQLIVQ</sequence>
<dbReference type="InterPro" id="IPR028096">
    <property type="entry name" value="EfeO_Cupredoxin"/>
</dbReference>
<organism evidence="5 6">
    <name type="scientific">Cohnella lupini</name>
    <dbReference type="NCBI Taxonomy" id="1294267"/>
    <lineage>
        <taxon>Bacteria</taxon>
        <taxon>Bacillati</taxon>
        <taxon>Bacillota</taxon>
        <taxon>Bacilli</taxon>
        <taxon>Bacillales</taxon>
        <taxon>Paenibacillaceae</taxon>
        <taxon>Cohnella</taxon>
    </lineage>
</organism>
<evidence type="ECO:0000256" key="1">
    <source>
        <dbReference type="ARBA" id="ARBA00022723"/>
    </source>
</evidence>
<keyword evidence="3" id="KW-0732">Signal</keyword>
<evidence type="ECO:0000256" key="3">
    <source>
        <dbReference type="SAM" id="SignalP"/>
    </source>
</evidence>
<evidence type="ECO:0000313" key="6">
    <source>
        <dbReference type="Proteomes" id="UP000256869"/>
    </source>
</evidence>
<protein>
    <submittedName>
        <fullName evidence="5">Cytochrome c oxidase subunit 2</fullName>
    </submittedName>
</protein>
<evidence type="ECO:0000256" key="2">
    <source>
        <dbReference type="ARBA" id="ARBA00023008"/>
    </source>
</evidence>
<dbReference type="PANTHER" id="PTHR38439">
    <property type="entry name" value="AURACYANIN-B"/>
    <property type="match status" value="1"/>
</dbReference>
<dbReference type="PROSITE" id="PS51257">
    <property type="entry name" value="PROKAR_LIPOPROTEIN"/>
    <property type="match status" value="1"/>
</dbReference>
<feature type="signal peptide" evidence="3">
    <location>
        <begin position="1"/>
        <end position="34"/>
    </location>
</feature>